<feature type="non-terminal residue" evidence="2">
    <location>
        <position position="134"/>
    </location>
</feature>
<accession>A0ABS7CMI7</accession>
<dbReference type="EMBL" id="JAHZIK010003478">
    <property type="protein sequence ID" value="MBW7461997.1"/>
    <property type="molecule type" value="Genomic_DNA"/>
</dbReference>
<dbReference type="SMART" id="SM00060">
    <property type="entry name" value="FN3"/>
    <property type="match status" value="1"/>
</dbReference>
<dbReference type="InterPro" id="IPR013783">
    <property type="entry name" value="Ig-like_fold"/>
</dbReference>
<comment type="caution">
    <text evidence="2">The sequence shown here is derived from an EMBL/GenBank/DDBJ whole genome shotgun (WGS) entry which is preliminary data.</text>
</comment>
<sequence>VIGNSNTTEYKDTAPVMGVTYHYKVTDLNAGGESPHSASVEVLAYDATKPLPPAPSGLKITAAKSISAALAWTPVDGAVSYVIHRADSPEGAYHNLGSVSTTAYTDKTVSPSMTYYYKVSTTALGGESAASDSV</sequence>
<dbReference type="SUPFAM" id="SSF49265">
    <property type="entry name" value="Fibronectin type III"/>
    <property type="match status" value="1"/>
</dbReference>
<reference evidence="2 3" key="1">
    <citation type="submission" date="2021-07" db="EMBL/GenBank/DDBJ databases">
        <title>Paenibacillus radiodurans sp. nov., isolated from the southeastern edge of Tengger Desert.</title>
        <authorList>
            <person name="Zhang G."/>
        </authorList>
    </citation>
    <scope>NUCLEOTIDE SEQUENCE [LARGE SCALE GENOMIC DNA]</scope>
    <source>
        <strain evidence="2 3">CCM 7311</strain>
    </source>
</reference>
<protein>
    <submittedName>
        <fullName evidence="2">Pectinesterase</fullName>
    </submittedName>
</protein>
<name>A0ABS7CMI7_9BACL</name>
<feature type="domain" description="Fibronectin type-III" evidence="1">
    <location>
        <begin position="54"/>
        <end position="134"/>
    </location>
</feature>
<dbReference type="InterPro" id="IPR003961">
    <property type="entry name" value="FN3_dom"/>
</dbReference>
<proteinExistence type="predicted"/>
<keyword evidence="3" id="KW-1185">Reference proteome</keyword>
<evidence type="ECO:0000313" key="2">
    <source>
        <dbReference type="EMBL" id="MBW7461997.1"/>
    </source>
</evidence>
<dbReference type="Proteomes" id="UP001519887">
    <property type="component" value="Unassembled WGS sequence"/>
</dbReference>
<organism evidence="2 3">
    <name type="scientific">Paenibacillus sepulcri</name>
    <dbReference type="NCBI Taxonomy" id="359917"/>
    <lineage>
        <taxon>Bacteria</taxon>
        <taxon>Bacillati</taxon>
        <taxon>Bacillota</taxon>
        <taxon>Bacilli</taxon>
        <taxon>Bacillales</taxon>
        <taxon>Paenibacillaceae</taxon>
        <taxon>Paenibacillus</taxon>
    </lineage>
</organism>
<gene>
    <name evidence="2" type="ORF">K0U00_48900</name>
</gene>
<dbReference type="PROSITE" id="PS50853">
    <property type="entry name" value="FN3"/>
    <property type="match status" value="1"/>
</dbReference>
<evidence type="ECO:0000313" key="3">
    <source>
        <dbReference type="Proteomes" id="UP001519887"/>
    </source>
</evidence>
<evidence type="ECO:0000259" key="1">
    <source>
        <dbReference type="PROSITE" id="PS50853"/>
    </source>
</evidence>
<dbReference type="InterPro" id="IPR036116">
    <property type="entry name" value="FN3_sf"/>
</dbReference>
<feature type="non-terminal residue" evidence="2">
    <location>
        <position position="1"/>
    </location>
</feature>
<dbReference type="Gene3D" id="2.60.40.10">
    <property type="entry name" value="Immunoglobulins"/>
    <property type="match status" value="2"/>
</dbReference>
<dbReference type="CDD" id="cd00063">
    <property type="entry name" value="FN3"/>
    <property type="match status" value="1"/>
</dbReference>